<dbReference type="Pfam" id="PF05175">
    <property type="entry name" value="MTS"/>
    <property type="match status" value="1"/>
</dbReference>
<evidence type="ECO:0000256" key="3">
    <source>
        <dbReference type="ARBA" id="ARBA00022691"/>
    </source>
</evidence>
<feature type="binding site" evidence="5">
    <location>
        <begin position="119"/>
        <end position="123"/>
    </location>
    <ligand>
        <name>S-adenosyl-L-methionine</name>
        <dbReference type="ChEBI" id="CHEBI:59789"/>
    </ligand>
</feature>
<accession>W8TCZ2</accession>
<organism evidence="8 9">
    <name type="scientific">Peptoclostridium acidaminophilum DSM 3953</name>
    <dbReference type="NCBI Taxonomy" id="1286171"/>
    <lineage>
        <taxon>Bacteria</taxon>
        <taxon>Bacillati</taxon>
        <taxon>Bacillota</taxon>
        <taxon>Clostridia</taxon>
        <taxon>Peptostreptococcales</taxon>
        <taxon>Peptoclostridiaceae</taxon>
        <taxon>Peptoclostridium</taxon>
    </lineage>
</organism>
<dbReference type="PANTHER" id="PTHR18895:SF74">
    <property type="entry name" value="MTRF1L RELEASE FACTOR GLUTAMINE METHYLTRANSFERASE"/>
    <property type="match status" value="1"/>
</dbReference>
<sequence length="283" mass="30979">MKVKQLLENAVAIIGEMSETALLDAQLMLSKALGKDRLYVITHIEAEIAEAAESEFMEMVGERSKGRPLQYIVGSQEFMGLDFYVSEGVLIPRPDTEILVEEVISVSGAIERPVIADIGCGSGAISVSLAKYIKEVFVYSLDISQAALEICRINAENNGVGEKIRFLESDIFSALEGSAIRFDIIVSNPPYIRKLDIDGLHVQVKDYEPMKALDGGTDGLDFYRRITLQSVTFLKPGGYLAYEVGHDQARDVKGIMEASGAFGELRIIGDLAGIERVVIGRKL</sequence>
<dbReference type="NCBIfam" id="TIGR03534">
    <property type="entry name" value="RF_mod_PrmC"/>
    <property type="match status" value="1"/>
</dbReference>
<dbReference type="InterPro" id="IPR002052">
    <property type="entry name" value="DNA_methylase_N6_adenine_CS"/>
</dbReference>
<evidence type="ECO:0000259" key="7">
    <source>
        <dbReference type="Pfam" id="PF17827"/>
    </source>
</evidence>
<dbReference type="Gene3D" id="1.10.8.10">
    <property type="entry name" value="DNA helicase RuvA subunit, C-terminal domain"/>
    <property type="match status" value="1"/>
</dbReference>
<name>W8TCZ2_PEPAC</name>
<keyword evidence="1 5" id="KW-0489">Methyltransferase</keyword>
<dbReference type="PROSITE" id="PS00092">
    <property type="entry name" value="N6_MTASE"/>
    <property type="match status" value="1"/>
</dbReference>
<dbReference type="PRINTS" id="PR00507">
    <property type="entry name" value="N12N6MTFRASE"/>
</dbReference>
<dbReference type="Gene3D" id="3.40.50.150">
    <property type="entry name" value="Vaccinia Virus protein VP39"/>
    <property type="match status" value="1"/>
</dbReference>
<dbReference type="InterPro" id="IPR029063">
    <property type="entry name" value="SAM-dependent_MTases_sf"/>
</dbReference>
<dbReference type="HAMAP" id="MF_02126">
    <property type="entry name" value="RF_methyltr_PrmC"/>
    <property type="match status" value="1"/>
</dbReference>
<feature type="domain" description="Methyltransferase small" evidence="6">
    <location>
        <begin position="111"/>
        <end position="196"/>
    </location>
</feature>
<feature type="binding site" evidence="5">
    <location>
        <begin position="188"/>
        <end position="191"/>
    </location>
    <ligand>
        <name>substrate</name>
    </ligand>
</feature>
<dbReference type="AlphaFoldDB" id="W8TCZ2"/>
<dbReference type="InterPro" id="IPR004556">
    <property type="entry name" value="HemK-like"/>
</dbReference>
<feature type="binding site" evidence="5">
    <location>
        <position position="142"/>
    </location>
    <ligand>
        <name>S-adenosyl-L-methionine</name>
        <dbReference type="ChEBI" id="CHEBI:59789"/>
    </ligand>
</feature>
<dbReference type="KEGG" id="eac:EAL2_c03750"/>
<dbReference type="HOGENOM" id="CLU_018398_3_1_9"/>
<dbReference type="EMBL" id="CP007452">
    <property type="protein sequence ID" value="AHM55678.1"/>
    <property type="molecule type" value="Genomic_DNA"/>
</dbReference>
<evidence type="ECO:0000313" key="9">
    <source>
        <dbReference type="Proteomes" id="UP000019591"/>
    </source>
</evidence>
<dbReference type="GO" id="GO:0102559">
    <property type="term" value="F:peptide chain release factor N(5)-glutamine methyltransferase activity"/>
    <property type="evidence" value="ECO:0007669"/>
    <property type="project" value="UniProtKB-EC"/>
</dbReference>
<dbReference type="NCBIfam" id="TIGR00536">
    <property type="entry name" value="hemK_fam"/>
    <property type="match status" value="1"/>
</dbReference>
<keyword evidence="2 5" id="KW-0808">Transferase</keyword>
<dbReference type="GO" id="GO:0032259">
    <property type="term" value="P:methylation"/>
    <property type="evidence" value="ECO:0007669"/>
    <property type="project" value="UniProtKB-KW"/>
</dbReference>
<keyword evidence="3 5" id="KW-0949">S-adenosyl-L-methionine</keyword>
<dbReference type="CDD" id="cd02440">
    <property type="entry name" value="AdoMet_MTases"/>
    <property type="match status" value="1"/>
</dbReference>
<dbReference type="InterPro" id="IPR007848">
    <property type="entry name" value="Small_mtfrase_dom"/>
</dbReference>
<keyword evidence="9" id="KW-1185">Reference proteome</keyword>
<dbReference type="GO" id="GO:0003676">
    <property type="term" value="F:nucleic acid binding"/>
    <property type="evidence" value="ECO:0007669"/>
    <property type="project" value="InterPro"/>
</dbReference>
<feature type="domain" description="Release factor glutamine methyltransferase N-terminal" evidence="7">
    <location>
        <begin position="5"/>
        <end position="74"/>
    </location>
</feature>
<evidence type="ECO:0000313" key="8">
    <source>
        <dbReference type="EMBL" id="AHM55678.1"/>
    </source>
</evidence>
<dbReference type="SUPFAM" id="SSF53335">
    <property type="entry name" value="S-adenosyl-L-methionine-dependent methyltransferases"/>
    <property type="match status" value="1"/>
</dbReference>
<evidence type="ECO:0000259" key="6">
    <source>
        <dbReference type="Pfam" id="PF05175"/>
    </source>
</evidence>
<evidence type="ECO:0000256" key="5">
    <source>
        <dbReference type="HAMAP-Rule" id="MF_02126"/>
    </source>
</evidence>
<feature type="binding site" evidence="5">
    <location>
        <position position="188"/>
    </location>
    <ligand>
        <name>S-adenosyl-L-methionine</name>
        <dbReference type="ChEBI" id="CHEBI:59789"/>
    </ligand>
</feature>
<gene>
    <name evidence="8" type="primary">hemK</name>
    <name evidence="5" type="synonym">prmC</name>
    <name evidence="8" type="ORF">EAL2_c03750</name>
</gene>
<reference evidence="8 9" key="1">
    <citation type="journal article" date="2014" name="Genome Announc.">
        <title>Complete Genome Sequence of Amino Acid-Utilizing Eubacterium acidaminophilum al-2 (DSM 3953).</title>
        <authorList>
            <person name="Poehlein A."/>
            <person name="Andreesen J.R."/>
            <person name="Daniel R."/>
        </authorList>
    </citation>
    <scope>NUCLEOTIDE SEQUENCE [LARGE SCALE GENOMIC DNA]</scope>
    <source>
        <strain evidence="8 9">DSM 3953</strain>
    </source>
</reference>
<dbReference type="STRING" id="1286171.EAL2_c03750"/>
<protein>
    <recommendedName>
        <fullName evidence="5">Release factor glutamine methyltransferase</fullName>
        <shortName evidence="5">RF MTase</shortName>
        <ecNumber evidence="5">2.1.1.297</ecNumber>
    </recommendedName>
    <alternativeName>
        <fullName evidence="5">N5-glutamine methyltransferase PrmC</fullName>
    </alternativeName>
    <alternativeName>
        <fullName evidence="5">Protein-(glutamine-N5) MTase PrmC</fullName>
    </alternativeName>
    <alternativeName>
        <fullName evidence="5">Protein-glutamine N-methyltransferase PrmC</fullName>
    </alternativeName>
</protein>
<dbReference type="EC" id="2.1.1.297" evidence="5"/>
<dbReference type="PANTHER" id="PTHR18895">
    <property type="entry name" value="HEMK METHYLTRANSFERASE"/>
    <property type="match status" value="1"/>
</dbReference>
<dbReference type="InterPro" id="IPR019874">
    <property type="entry name" value="RF_methyltr_PrmC"/>
</dbReference>
<dbReference type="PATRIC" id="fig|1286171.3.peg.315"/>
<dbReference type="InterPro" id="IPR050320">
    <property type="entry name" value="N5-glutamine_MTase"/>
</dbReference>
<evidence type="ECO:0000256" key="4">
    <source>
        <dbReference type="ARBA" id="ARBA00048391"/>
    </source>
</evidence>
<dbReference type="eggNOG" id="COG2890">
    <property type="taxonomic scope" value="Bacteria"/>
</dbReference>
<dbReference type="Pfam" id="PF17827">
    <property type="entry name" value="PrmC_N"/>
    <property type="match status" value="1"/>
</dbReference>
<comment type="function">
    <text evidence="5">Methylates the class 1 translation termination release factors RF1/PrfA and RF2/PrfB on the glutamine residue of the universally conserved GGQ motif.</text>
</comment>
<comment type="similarity">
    <text evidence="5">Belongs to the protein N5-glutamine methyltransferase family. PrmC subfamily.</text>
</comment>
<comment type="caution">
    <text evidence="5">Lacks conserved residue(s) required for the propagation of feature annotation.</text>
</comment>
<proteinExistence type="inferred from homology"/>
<dbReference type="InterPro" id="IPR040758">
    <property type="entry name" value="PrmC_N"/>
</dbReference>
<comment type="catalytic activity">
    <reaction evidence="4 5">
        <text>L-glutaminyl-[peptide chain release factor] + S-adenosyl-L-methionine = N(5)-methyl-L-glutaminyl-[peptide chain release factor] + S-adenosyl-L-homocysteine + H(+)</text>
        <dbReference type="Rhea" id="RHEA:42896"/>
        <dbReference type="Rhea" id="RHEA-COMP:10271"/>
        <dbReference type="Rhea" id="RHEA-COMP:10272"/>
        <dbReference type="ChEBI" id="CHEBI:15378"/>
        <dbReference type="ChEBI" id="CHEBI:30011"/>
        <dbReference type="ChEBI" id="CHEBI:57856"/>
        <dbReference type="ChEBI" id="CHEBI:59789"/>
        <dbReference type="ChEBI" id="CHEBI:61891"/>
        <dbReference type="EC" id="2.1.1.297"/>
    </reaction>
</comment>
<evidence type="ECO:0000256" key="1">
    <source>
        <dbReference type="ARBA" id="ARBA00022603"/>
    </source>
</evidence>
<dbReference type="Proteomes" id="UP000019591">
    <property type="component" value="Chromosome"/>
</dbReference>
<evidence type="ECO:0000256" key="2">
    <source>
        <dbReference type="ARBA" id="ARBA00022679"/>
    </source>
</evidence>